<dbReference type="Gene3D" id="3.40.1000.10">
    <property type="entry name" value="Mog1/PsbP, alpha/beta/alpha sandwich"/>
    <property type="match status" value="1"/>
</dbReference>
<proteinExistence type="predicted"/>
<organism evidence="3 4">
    <name type="scientific">Mucilaginibacter panaciglaebae</name>
    <dbReference type="NCBI Taxonomy" id="502331"/>
    <lineage>
        <taxon>Bacteria</taxon>
        <taxon>Pseudomonadati</taxon>
        <taxon>Bacteroidota</taxon>
        <taxon>Sphingobacteriia</taxon>
        <taxon>Sphingobacteriales</taxon>
        <taxon>Sphingobacteriaceae</taxon>
        <taxon>Mucilaginibacter</taxon>
    </lineage>
</organism>
<keyword evidence="1" id="KW-1133">Transmembrane helix</keyword>
<keyword evidence="1" id="KW-0812">Transmembrane</keyword>
<protein>
    <recommendedName>
        <fullName evidence="5">LPXTG-motif cell wall-anchored protein</fullName>
    </recommendedName>
</protein>
<feature type="transmembrane region" description="Helical" evidence="1">
    <location>
        <begin position="188"/>
        <end position="208"/>
    </location>
</feature>
<evidence type="ECO:0000313" key="3">
    <source>
        <dbReference type="EMBL" id="GAA4103993.1"/>
    </source>
</evidence>
<gene>
    <name evidence="3" type="ORF">GCM10022392_31830</name>
</gene>
<keyword evidence="2" id="KW-0732">Signal</keyword>
<reference evidence="4" key="1">
    <citation type="journal article" date="2019" name="Int. J. Syst. Evol. Microbiol.">
        <title>The Global Catalogue of Microorganisms (GCM) 10K type strain sequencing project: providing services to taxonomists for standard genome sequencing and annotation.</title>
        <authorList>
            <consortium name="The Broad Institute Genomics Platform"/>
            <consortium name="The Broad Institute Genome Sequencing Center for Infectious Disease"/>
            <person name="Wu L."/>
            <person name="Ma J."/>
        </authorList>
    </citation>
    <scope>NUCLEOTIDE SEQUENCE [LARGE SCALE GENOMIC DNA]</scope>
    <source>
        <strain evidence="4">JCM 17085</strain>
    </source>
</reference>
<evidence type="ECO:0008006" key="5">
    <source>
        <dbReference type="Google" id="ProtNLM"/>
    </source>
</evidence>
<feature type="chain" id="PRO_5046223210" description="LPXTG-motif cell wall-anchored protein" evidence="2">
    <location>
        <begin position="18"/>
        <end position="218"/>
    </location>
</feature>
<dbReference type="EMBL" id="BAABCV010000013">
    <property type="protein sequence ID" value="GAA4103993.1"/>
    <property type="molecule type" value="Genomic_DNA"/>
</dbReference>
<accession>A0ABP7X409</accession>
<evidence type="ECO:0000256" key="1">
    <source>
        <dbReference type="SAM" id="Phobius"/>
    </source>
</evidence>
<name>A0ABP7X409_9SPHI</name>
<evidence type="ECO:0000313" key="4">
    <source>
        <dbReference type="Proteomes" id="UP001500841"/>
    </source>
</evidence>
<dbReference type="RefSeq" id="WP_345106796.1">
    <property type="nucleotide sequence ID" value="NZ_BAABCV010000013.1"/>
</dbReference>
<keyword evidence="4" id="KW-1185">Reference proteome</keyword>
<feature type="signal peptide" evidence="2">
    <location>
        <begin position="1"/>
        <end position="17"/>
    </location>
</feature>
<sequence>MKKIILISASLILSAFAGFGQTLKPVAIDSAVTVSLPEAYTKTDTLGQQIYSSNSPLGYVVVLRTPNAKNTAPLQHESDLDKVLKENIKNIQAGTDYASAQYVRDTTIGKLKAKTFTLQTDNGGGDIQLRNIVLLYTNAATYIFEYAYPNARKEMVSGEYKSFVNSIKLAPTLDRHDQYVSNSKGVSATWLIVIAGIILLIIGSIYWYRQRQKNLELE</sequence>
<keyword evidence="1" id="KW-0472">Membrane</keyword>
<evidence type="ECO:0000256" key="2">
    <source>
        <dbReference type="SAM" id="SignalP"/>
    </source>
</evidence>
<dbReference type="Proteomes" id="UP001500841">
    <property type="component" value="Unassembled WGS sequence"/>
</dbReference>
<comment type="caution">
    <text evidence="3">The sequence shown here is derived from an EMBL/GenBank/DDBJ whole genome shotgun (WGS) entry which is preliminary data.</text>
</comment>